<protein>
    <submittedName>
        <fullName evidence="1">Uncharacterized protein</fullName>
    </submittedName>
</protein>
<sequence length="143" mass="15124">MFGAVITSGSSALWGLATSEITSVGCARAFTFSSARWTSLTGFLEEIALLATWSEGSENAWGGSCIPDMLPSILCSGYMLTIMPPSSTFLYIDWLPSTLTFSVFPSLTLIMLVVVEASSDCGPPSITLGRTSFSSRIAVVTES</sequence>
<organism evidence="1">
    <name type="scientific">Ixodes ricinus</name>
    <name type="common">Common tick</name>
    <name type="synonym">Acarus ricinus</name>
    <dbReference type="NCBI Taxonomy" id="34613"/>
    <lineage>
        <taxon>Eukaryota</taxon>
        <taxon>Metazoa</taxon>
        <taxon>Ecdysozoa</taxon>
        <taxon>Arthropoda</taxon>
        <taxon>Chelicerata</taxon>
        <taxon>Arachnida</taxon>
        <taxon>Acari</taxon>
        <taxon>Parasitiformes</taxon>
        <taxon>Ixodida</taxon>
        <taxon>Ixodoidea</taxon>
        <taxon>Ixodidae</taxon>
        <taxon>Ixodinae</taxon>
        <taxon>Ixodes</taxon>
    </lineage>
</organism>
<reference evidence="1" key="1">
    <citation type="submission" date="2019-12" db="EMBL/GenBank/DDBJ databases">
        <title>An insight into the sialome of adult female Ixodes ricinus ticks feeding for 6 days.</title>
        <authorList>
            <person name="Perner J."/>
            <person name="Ribeiro J.M.C."/>
        </authorList>
    </citation>
    <scope>NUCLEOTIDE SEQUENCE</scope>
    <source>
        <strain evidence="1">Semi-engorged</strain>
        <tissue evidence="1">Salivary glands</tissue>
    </source>
</reference>
<dbReference type="AlphaFoldDB" id="A0A6B0UU60"/>
<dbReference type="EMBL" id="GIFC01011183">
    <property type="protein sequence ID" value="MXU93266.1"/>
    <property type="molecule type" value="Transcribed_RNA"/>
</dbReference>
<evidence type="ECO:0000313" key="1">
    <source>
        <dbReference type="EMBL" id="MXU93266.1"/>
    </source>
</evidence>
<name>A0A6B0UU60_IXORI</name>
<proteinExistence type="predicted"/>
<accession>A0A6B0UU60</accession>